<dbReference type="EMBL" id="CP099587">
    <property type="protein sequence ID" value="USS45078.1"/>
    <property type="molecule type" value="Genomic_DNA"/>
</dbReference>
<protein>
    <submittedName>
        <fullName evidence="1">Uncharacterized protein</fullName>
    </submittedName>
</protein>
<keyword evidence="2" id="KW-1185">Reference proteome</keyword>
<gene>
    <name evidence="1" type="ORF">NFI99_26165</name>
</gene>
<dbReference type="Proteomes" id="UP001056386">
    <property type="component" value="Chromosome 1"/>
</dbReference>
<proteinExistence type="predicted"/>
<evidence type="ECO:0000313" key="2">
    <source>
        <dbReference type="Proteomes" id="UP001056386"/>
    </source>
</evidence>
<name>A0ABY5BDH5_BURGL</name>
<accession>A0ABY5BDH5</accession>
<organism evidence="1 2">
    <name type="scientific">Burkholderia glumae</name>
    <name type="common">Pseudomonas glumae</name>
    <dbReference type="NCBI Taxonomy" id="337"/>
    <lineage>
        <taxon>Bacteria</taxon>
        <taxon>Pseudomonadati</taxon>
        <taxon>Pseudomonadota</taxon>
        <taxon>Betaproteobacteria</taxon>
        <taxon>Burkholderiales</taxon>
        <taxon>Burkholderiaceae</taxon>
        <taxon>Burkholderia</taxon>
    </lineage>
</organism>
<evidence type="ECO:0000313" key="1">
    <source>
        <dbReference type="EMBL" id="USS45078.1"/>
    </source>
</evidence>
<sequence>MPGIRIPTYEQQVQTPLQASGAATPLATVQDNTGAAVQQLGAAASQLGNVLELQKQQDEQANVARQVGNDRVTWLQNLQQMKDSAAPGAPDFTPTVLKGFDDYAQQQLSTMPDGKPRRFYEMQLTDLRNSLATNAITWQAQQHRAYNVDQYTQGSDAAARALAMDPSQYGQLRASNLALIGTSSLDAETKTKLGEQFKDMAATAAGTRMVNDDPATALAAMTQKPDQPLPPGYEWVGDLPAAKMLVLQNHARALVAQQQNADASAALQRENGATDLYNKGLDLVQNGNKLSVEFQTELLQAAAGTSVAAQARKLIDTASQNAGFASAPLAQQAATLQKYHTEMVTNGTDPGTQAVVKQLDQIHTASVEAYKTDPWNAALNRGAIQSVPPVDTSSLPAIVQSLAGRAQAVGAVENAAGRRVSLLTPGEAQAALQVVDTLPNDQKAVALGQIGAAMGNAQRIGDLADQWKEKNPVAALAMKAGAAGPTGGPLMMQSGLSVAQYILYGKSAQDNKLVKVDATAATGLQAQIGKQLDGVLPPTQLDDARDTAYYATLAAARAAGRDTPTSADVTTGINVATGGLIKTGGKDPRGDTYMAAKPWGWSDDEYNSGVKAVGLGNVENQPGGQPIDAVVANGQRIPADQFMKQFSSYRLQRVGIGGTYTVLTGARPVTDVTGAPLLIHLSRPRGN</sequence>
<reference evidence="1" key="1">
    <citation type="submission" date="2022-06" db="EMBL/GenBank/DDBJ databases">
        <title>Draft genome sequence of Burkholderia glumae strain GR20004 isolated from rice panicle showing bacterial panicle blight.</title>
        <authorList>
            <person name="Choi S.Y."/>
            <person name="Lee Y.H."/>
        </authorList>
    </citation>
    <scope>NUCLEOTIDE SEQUENCE</scope>
    <source>
        <strain evidence="1">GR20004</strain>
    </source>
</reference>
<dbReference type="RefSeq" id="WP_252836731.1">
    <property type="nucleotide sequence ID" value="NZ_CP099587.1"/>
</dbReference>